<keyword evidence="3" id="KW-1185">Reference proteome</keyword>
<organism evidence="2 3">
    <name type="scientific">Lederbergia graminis</name>
    <dbReference type="NCBI Taxonomy" id="735518"/>
    <lineage>
        <taxon>Bacteria</taxon>
        <taxon>Bacillati</taxon>
        <taxon>Bacillota</taxon>
        <taxon>Bacilli</taxon>
        <taxon>Bacillales</taxon>
        <taxon>Bacillaceae</taxon>
        <taxon>Lederbergia</taxon>
    </lineage>
</organism>
<name>A0ABW0LCZ0_9BACI</name>
<comment type="caution">
    <text evidence="2">The sequence shown here is derived from an EMBL/GenBank/DDBJ whole genome shotgun (WGS) entry which is preliminary data.</text>
</comment>
<keyword evidence="1" id="KW-0472">Membrane</keyword>
<dbReference type="Proteomes" id="UP001596147">
    <property type="component" value="Unassembled WGS sequence"/>
</dbReference>
<reference evidence="3" key="1">
    <citation type="journal article" date="2019" name="Int. J. Syst. Evol. Microbiol.">
        <title>The Global Catalogue of Microorganisms (GCM) 10K type strain sequencing project: providing services to taxonomists for standard genome sequencing and annotation.</title>
        <authorList>
            <consortium name="The Broad Institute Genomics Platform"/>
            <consortium name="The Broad Institute Genome Sequencing Center for Infectious Disease"/>
            <person name="Wu L."/>
            <person name="Ma J."/>
        </authorList>
    </citation>
    <scope>NUCLEOTIDE SEQUENCE [LARGE SCALE GENOMIC DNA]</scope>
    <source>
        <strain evidence="3">CGMCC 1.12237</strain>
    </source>
</reference>
<proteinExistence type="predicted"/>
<dbReference type="EMBL" id="JBHSMC010000001">
    <property type="protein sequence ID" value="MFC5463608.1"/>
    <property type="molecule type" value="Genomic_DNA"/>
</dbReference>
<dbReference type="RefSeq" id="WP_144920854.1">
    <property type="nucleotide sequence ID" value="NZ_JBHSMC010000001.1"/>
</dbReference>
<evidence type="ECO:0000313" key="3">
    <source>
        <dbReference type="Proteomes" id="UP001596147"/>
    </source>
</evidence>
<dbReference type="Pfam" id="PF22564">
    <property type="entry name" value="HAAS"/>
    <property type="match status" value="1"/>
</dbReference>
<gene>
    <name evidence="2" type="ORF">ACFPM4_02440</name>
</gene>
<keyword evidence="1" id="KW-1133">Transmembrane helix</keyword>
<keyword evidence="1" id="KW-0812">Transmembrane</keyword>
<evidence type="ECO:0000256" key="1">
    <source>
        <dbReference type="SAM" id="Phobius"/>
    </source>
</evidence>
<feature type="transmembrane region" description="Helical" evidence="1">
    <location>
        <begin position="108"/>
        <end position="130"/>
    </location>
</feature>
<feature type="transmembrane region" description="Helical" evidence="1">
    <location>
        <begin position="136"/>
        <end position="160"/>
    </location>
</feature>
<feature type="transmembrane region" description="Helical" evidence="1">
    <location>
        <begin position="81"/>
        <end position="101"/>
    </location>
</feature>
<sequence>MNKYQFMNILESSLAKLPADEREEILRDFDDHFSFAMEEGKKEEEIAKSLGAPQQIAKELLATYRLEQVEQNGSASNIFRAVWAVIGLGFFNLFIVLAPFLTLVSILIAGWIVGISFIGSPLLVLIDTIITPANFVLFDVFMSIFLAGLGLFIMIGMYYVTKYLMRIFVRYLNFNVKVVKGGQSNG</sequence>
<accession>A0ABW0LCZ0</accession>
<evidence type="ECO:0000313" key="2">
    <source>
        <dbReference type="EMBL" id="MFC5463608.1"/>
    </source>
</evidence>
<protein>
    <submittedName>
        <fullName evidence="2">HAAS domain-containing protein</fullName>
    </submittedName>
</protein>